<feature type="coiled-coil region" evidence="1">
    <location>
        <begin position="27"/>
        <end position="61"/>
    </location>
</feature>
<evidence type="ECO:0000313" key="2">
    <source>
        <dbReference type="EMBL" id="MDY0394750.1"/>
    </source>
</evidence>
<sequence>MEVRELISRIRKLECSQKNTILWDLLYEADESQLQSVAKDVEIYEQNNSEIEMEIENAHRSNGRR</sequence>
<reference evidence="2 3" key="1">
    <citation type="submission" date="2023-10" db="EMBL/GenBank/DDBJ databases">
        <title>Virgibacillus halophilus 5B73C genome.</title>
        <authorList>
            <person name="Miliotis G."/>
            <person name="Sengupta P."/>
            <person name="Hameed A."/>
            <person name="Chuvochina M."/>
            <person name="Mcdonagh F."/>
            <person name="Simpson A.C."/>
            <person name="Singh N.K."/>
            <person name="Rekha P.D."/>
            <person name="Raman K."/>
            <person name="Hugenholtz P."/>
            <person name="Venkateswaran K."/>
        </authorList>
    </citation>
    <scope>NUCLEOTIDE SEQUENCE [LARGE SCALE GENOMIC DNA]</scope>
    <source>
        <strain evidence="2 3">5B73C</strain>
    </source>
</reference>
<proteinExistence type="predicted"/>
<keyword evidence="3" id="KW-1185">Reference proteome</keyword>
<protein>
    <recommendedName>
        <fullName evidence="4">Fur-regulated basic protein A</fullName>
    </recommendedName>
</protein>
<evidence type="ECO:0008006" key="4">
    <source>
        <dbReference type="Google" id="ProtNLM"/>
    </source>
</evidence>
<evidence type="ECO:0000256" key="1">
    <source>
        <dbReference type="SAM" id="Coils"/>
    </source>
</evidence>
<organism evidence="2 3">
    <name type="scientific">Tigheibacillus halophilus</name>
    <dbReference type="NCBI Taxonomy" id="361280"/>
    <lineage>
        <taxon>Bacteria</taxon>
        <taxon>Bacillati</taxon>
        <taxon>Bacillota</taxon>
        <taxon>Bacilli</taxon>
        <taxon>Bacillales</taxon>
        <taxon>Bacillaceae</taxon>
        <taxon>Tigheibacillus</taxon>
    </lineage>
</organism>
<accession>A0ABU5C6R1</accession>
<keyword evidence="1" id="KW-0175">Coiled coil</keyword>
<name>A0ABU5C6R1_9BACI</name>
<comment type="caution">
    <text evidence="2">The sequence shown here is derived from an EMBL/GenBank/DDBJ whole genome shotgun (WGS) entry which is preliminary data.</text>
</comment>
<dbReference type="Proteomes" id="UP001281447">
    <property type="component" value="Unassembled WGS sequence"/>
</dbReference>
<gene>
    <name evidence="2" type="ORF">RWE15_10180</name>
</gene>
<evidence type="ECO:0000313" key="3">
    <source>
        <dbReference type="Proteomes" id="UP001281447"/>
    </source>
</evidence>
<dbReference type="RefSeq" id="WP_390354208.1">
    <property type="nucleotide sequence ID" value="NZ_JBHUIZ010000005.1"/>
</dbReference>
<dbReference type="EMBL" id="JAWDIP010000003">
    <property type="protein sequence ID" value="MDY0394750.1"/>
    <property type="molecule type" value="Genomic_DNA"/>
</dbReference>